<evidence type="ECO:0000256" key="6">
    <source>
        <dbReference type="SAM" id="Phobius"/>
    </source>
</evidence>
<evidence type="ECO:0000256" key="3">
    <source>
        <dbReference type="ARBA" id="ARBA00022989"/>
    </source>
</evidence>
<dbReference type="EMBL" id="KV429096">
    <property type="protein sequence ID" value="KZT66016.1"/>
    <property type="molecule type" value="Genomic_DNA"/>
</dbReference>
<accession>A0A165MR87</accession>
<keyword evidence="2" id="KW-0256">Endoplasmic reticulum</keyword>
<reference evidence="7 8" key="1">
    <citation type="journal article" date="2016" name="Mol. Biol. Evol.">
        <title>Comparative Genomics of Early-Diverging Mushroom-Forming Fungi Provides Insights into the Origins of Lignocellulose Decay Capabilities.</title>
        <authorList>
            <person name="Nagy L.G."/>
            <person name="Riley R."/>
            <person name="Tritt A."/>
            <person name="Adam C."/>
            <person name="Daum C."/>
            <person name="Floudas D."/>
            <person name="Sun H."/>
            <person name="Yadav J.S."/>
            <person name="Pangilinan J."/>
            <person name="Larsson K.H."/>
            <person name="Matsuura K."/>
            <person name="Barry K."/>
            <person name="Labutti K."/>
            <person name="Kuo R."/>
            <person name="Ohm R.A."/>
            <person name="Bhattacharya S.S."/>
            <person name="Shirouzu T."/>
            <person name="Yoshinaga Y."/>
            <person name="Martin F.M."/>
            <person name="Grigoriev I.V."/>
            <person name="Hibbett D.S."/>
        </authorList>
    </citation>
    <scope>NUCLEOTIDE SEQUENCE [LARGE SCALE GENOMIC DNA]</scope>
    <source>
        <strain evidence="7 8">L-15889</strain>
    </source>
</reference>
<keyword evidence="3 6" id="KW-1133">Transmembrane helix</keyword>
<keyword evidence="4 6" id="KW-0472">Membrane</keyword>
<dbReference type="Proteomes" id="UP000076727">
    <property type="component" value="Unassembled WGS sequence"/>
</dbReference>
<dbReference type="Pfam" id="PF09446">
    <property type="entry name" value="VMA21"/>
    <property type="match status" value="1"/>
</dbReference>
<dbReference type="OrthoDB" id="160405at2759"/>
<evidence type="ECO:0000256" key="1">
    <source>
        <dbReference type="ARBA" id="ARBA00022692"/>
    </source>
</evidence>
<proteinExistence type="predicted"/>
<evidence type="ECO:0000313" key="7">
    <source>
        <dbReference type="EMBL" id="KZT66016.1"/>
    </source>
</evidence>
<keyword evidence="8" id="KW-1185">Reference proteome</keyword>
<keyword evidence="5" id="KW-0968">Cytoplasmic vesicle</keyword>
<organism evidence="7 8">
    <name type="scientific">Daedalea quercina L-15889</name>
    <dbReference type="NCBI Taxonomy" id="1314783"/>
    <lineage>
        <taxon>Eukaryota</taxon>
        <taxon>Fungi</taxon>
        <taxon>Dikarya</taxon>
        <taxon>Basidiomycota</taxon>
        <taxon>Agaricomycotina</taxon>
        <taxon>Agaricomycetes</taxon>
        <taxon>Polyporales</taxon>
        <taxon>Fomitopsis</taxon>
    </lineage>
</organism>
<dbReference type="GO" id="GO:0070072">
    <property type="term" value="P:vacuolar proton-transporting V-type ATPase complex assembly"/>
    <property type="evidence" value="ECO:0007669"/>
    <property type="project" value="InterPro"/>
</dbReference>
<evidence type="ECO:0000256" key="5">
    <source>
        <dbReference type="ARBA" id="ARBA00023329"/>
    </source>
</evidence>
<dbReference type="STRING" id="1314783.A0A165MR87"/>
<evidence type="ECO:0000256" key="2">
    <source>
        <dbReference type="ARBA" id="ARBA00022824"/>
    </source>
</evidence>
<feature type="transmembrane region" description="Helical" evidence="6">
    <location>
        <begin position="52"/>
        <end position="72"/>
    </location>
</feature>
<gene>
    <name evidence="7" type="ORF">DAEQUDRAFT_813865</name>
</gene>
<evidence type="ECO:0000256" key="4">
    <source>
        <dbReference type="ARBA" id="ARBA00023136"/>
    </source>
</evidence>
<dbReference type="InterPro" id="IPR019013">
    <property type="entry name" value="Vma21"/>
</dbReference>
<dbReference type="GO" id="GO:0031410">
    <property type="term" value="C:cytoplasmic vesicle"/>
    <property type="evidence" value="ECO:0007669"/>
    <property type="project" value="UniProtKB-KW"/>
</dbReference>
<feature type="transmembrane region" description="Helical" evidence="6">
    <location>
        <begin position="20"/>
        <end position="40"/>
    </location>
</feature>
<keyword evidence="1 6" id="KW-0812">Transmembrane</keyword>
<sequence>MSGQAAPANVTGQAAQQSGILIKLLIFAAALAIAPVSSYFLSKDYLWDGNAVLAAITAIVAANVVLVSYVVLSIREERAALLVSPPSRKEPESKKEK</sequence>
<dbReference type="AlphaFoldDB" id="A0A165MR87"/>
<name>A0A165MR87_9APHY</name>
<evidence type="ECO:0000313" key="8">
    <source>
        <dbReference type="Proteomes" id="UP000076727"/>
    </source>
</evidence>
<protein>
    <recommendedName>
        <fullName evidence="9">Vacuolar ATPase assembly integral membrane protein VMA21</fullName>
    </recommendedName>
</protein>
<evidence type="ECO:0008006" key="9">
    <source>
        <dbReference type="Google" id="ProtNLM"/>
    </source>
</evidence>